<proteinExistence type="predicted"/>
<protein>
    <submittedName>
        <fullName evidence="2">Uncharacterized protein</fullName>
    </submittedName>
</protein>
<organism evidence="2 3">
    <name type="scientific">Tenebrio molitor</name>
    <name type="common">Yellow mealworm beetle</name>
    <dbReference type="NCBI Taxonomy" id="7067"/>
    <lineage>
        <taxon>Eukaryota</taxon>
        <taxon>Metazoa</taxon>
        <taxon>Ecdysozoa</taxon>
        <taxon>Arthropoda</taxon>
        <taxon>Hexapoda</taxon>
        <taxon>Insecta</taxon>
        <taxon>Pterygota</taxon>
        <taxon>Neoptera</taxon>
        <taxon>Endopterygota</taxon>
        <taxon>Coleoptera</taxon>
        <taxon>Polyphaga</taxon>
        <taxon>Cucujiformia</taxon>
        <taxon>Tenebrionidae</taxon>
        <taxon>Tenebrio</taxon>
    </lineage>
</organism>
<comment type="caution">
    <text evidence="2">The sequence shown here is derived from an EMBL/GenBank/DDBJ whole genome shotgun (WGS) entry which is preliminary data.</text>
</comment>
<feature type="compositionally biased region" description="Basic and acidic residues" evidence="1">
    <location>
        <begin position="1"/>
        <end position="11"/>
    </location>
</feature>
<dbReference type="EMBL" id="JABDTM020004031">
    <property type="protein sequence ID" value="KAH0822150.1"/>
    <property type="molecule type" value="Genomic_DNA"/>
</dbReference>
<evidence type="ECO:0000256" key="1">
    <source>
        <dbReference type="SAM" id="MobiDB-lite"/>
    </source>
</evidence>
<dbReference type="Proteomes" id="UP000719412">
    <property type="component" value="Unassembled WGS sequence"/>
</dbReference>
<gene>
    <name evidence="2" type="ORF">GEV33_000641</name>
</gene>
<reference evidence="2" key="1">
    <citation type="journal article" date="2020" name="J Insects Food Feed">
        <title>The yellow mealworm (Tenebrio molitor) genome: a resource for the emerging insects as food and feed industry.</title>
        <authorList>
            <person name="Eriksson T."/>
            <person name="Andere A."/>
            <person name="Kelstrup H."/>
            <person name="Emery V."/>
            <person name="Picard C."/>
        </authorList>
    </citation>
    <scope>NUCLEOTIDE SEQUENCE</scope>
    <source>
        <strain evidence="2">Stoneville</strain>
        <tissue evidence="2">Whole head</tissue>
    </source>
</reference>
<name>A0A8J6HWU1_TENMO</name>
<accession>A0A8J6HWU1</accession>
<sequence length="210" mass="23269">MALAAVREDLAGPKTSPSRARGGNRPAPRDGSDAIGRDPCVMHLNWLINDSGHLCYRGMWGWRVPGGRPATARYARATVWGIADNAERLELAGYFFFGQIRRYYCEATLTGGWRGPVDRMFADVEQSCKCVLVGPDGTPEASTDTNKSTRGSTRCTPPPLAYGNICTCDRKKQTVVDATPLARAVIAFRSPRRRRRERTGHQILTDRSER</sequence>
<dbReference type="AlphaFoldDB" id="A0A8J6HWU1"/>
<reference evidence="2" key="2">
    <citation type="submission" date="2021-08" db="EMBL/GenBank/DDBJ databases">
        <authorList>
            <person name="Eriksson T."/>
        </authorList>
    </citation>
    <scope>NUCLEOTIDE SEQUENCE</scope>
    <source>
        <strain evidence="2">Stoneville</strain>
        <tissue evidence="2">Whole head</tissue>
    </source>
</reference>
<evidence type="ECO:0000313" key="3">
    <source>
        <dbReference type="Proteomes" id="UP000719412"/>
    </source>
</evidence>
<keyword evidence="3" id="KW-1185">Reference proteome</keyword>
<evidence type="ECO:0000313" key="2">
    <source>
        <dbReference type="EMBL" id="KAH0822150.1"/>
    </source>
</evidence>
<feature type="region of interest" description="Disordered" evidence="1">
    <location>
        <begin position="1"/>
        <end position="34"/>
    </location>
</feature>